<dbReference type="AlphaFoldDB" id="A0A9X4HG92"/>
<sequence length="170" mass="17898">MTKSLIPVKSFSPFSPPRALLFSCLLLGAGSLAHADSPAPYPGTQTVSSQHSFEKVLQRLESAIGDNKMGLVAQASASKGAAARGVKIPGNIVLMVFRNDYAVRMLEASVPAGIEAPLRLYVTENKNGTASVTYRTPSATFAPYGSGKLDTLARELDPIFAKIVSDATGK</sequence>
<dbReference type="PANTHER" id="PTHR38342:SF2">
    <property type="entry name" value="INNER MEMBRANE OR EXPORTED"/>
    <property type="match status" value="1"/>
</dbReference>
<evidence type="ECO:0000259" key="2">
    <source>
        <dbReference type="Pfam" id="PF03625"/>
    </source>
</evidence>
<keyword evidence="4" id="KW-1185">Reference proteome</keyword>
<feature type="signal peptide" evidence="1">
    <location>
        <begin position="1"/>
        <end position="35"/>
    </location>
</feature>
<dbReference type="CDD" id="cd14797">
    <property type="entry name" value="DUF302"/>
    <property type="match status" value="1"/>
</dbReference>
<name>A0A9X4HG92_9PSED</name>
<dbReference type="EMBL" id="JAMDHA010000099">
    <property type="protein sequence ID" value="MDD1012018.1"/>
    <property type="molecule type" value="Genomic_DNA"/>
</dbReference>
<organism evidence="3 4">
    <name type="scientific">Pseudomonas shahriarae</name>
    <dbReference type="NCBI Taxonomy" id="2745512"/>
    <lineage>
        <taxon>Bacteria</taxon>
        <taxon>Pseudomonadati</taxon>
        <taxon>Pseudomonadota</taxon>
        <taxon>Gammaproteobacteria</taxon>
        <taxon>Pseudomonadales</taxon>
        <taxon>Pseudomonadaceae</taxon>
        <taxon>Pseudomonas</taxon>
    </lineage>
</organism>
<dbReference type="Pfam" id="PF03625">
    <property type="entry name" value="DUF302"/>
    <property type="match status" value="1"/>
</dbReference>
<evidence type="ECO:0000313" key="3">
    <source>
        <dbReference type="EMBL" id="MDD1012018.1"/>
    </source>
</evidence>
<proteinExistence type="predicted"/>
<dbReference type="Proteomes" id="UP001148185">
    <property type="component" value="Unassembled WGS sequence"/>
</dbReference>
<comment type="caution">
    <text evidence="3">The sequence shown here is derived from an EMBL/GenBank/DDBJ whole genome shotgun (WGS) entry which is preliminary data.</text>
</comment>
<dbReference type="Gene3D" id="3.30.310.70">
    <property type="entry name" value="TT1751-like domain"/>
    <property type="match status" value="1"/>
</dbReference>
<accession>A0A9X4HG92</accession>
<feature type="domain" description="DUF302" evidence="2">
    <location>
        <begin position="78"/>
        <end position="137"/>
    </location>
</feature>
<gene>
    <name evidence="3" type="ORF">M5G27_31790</name>
</gene>
<dbReference type="InterPro" id="IPR035923">
    <property type="entry name" value="TT1751-like_sf"/>
</dbReference>
<protein>
    <submittedName>
        <fullName evidence="3">DUF302 domain-containing protein</fullName>
    </submittedName>
</protein>
<dbReference type="PANTHER" id="PTHR38342">
    <property type="entry name" value="SLR5037 PROTEIN"/>
    <property type="match status" value="1"/>
</dbReference>
<evidence type="ECO:0000313" key="4">
    <source>
        <dbReference type="Proteomes" id="UP001148185"/>
    </source>
</evidence>
<reference evidence="3 4" key="1">
    <citation type="submission" date="2022-05" db="EMBL/GenBank/DDBJ databases">
        <title>Novel Pseudomonas spp. Isolated from a Rainbow Trout Aquaculture Facility.</title>
        <authorList>
            <person name="Testerman T."/>
            <person name="Graf J."/>
        </authorList>
    </citation>
    <scope>NUCLEOTIDE SEQUENCE [LARGE SCALE GENOMIC DNA]</scope>
    <source>
        <strain evidence="3 4">ID1042</strain>
    </source>
</reference>
<keyword evidence="1" id="KW-0732">Signal</keyword>
<feature type="chain" id="PRO_5040809789" evidence="1">
    <location>
        <begin position="36"/>
        <end position="170"/>
    </location>
</feature>
<dbReference type="RefSeq" id="WP_273878618.1">
    <property type="nucleotide sequence ID" value="NZ_JAMDHA010000099.1"/>
</dbReference>
<dbReference type="InterPro" id="IPR005180">
    <property type="entry name" value="DUF302"/>
</dbReference>
<dbReference type="SUPFAM" id="SSF103247">
    <property type="entry name" value="TT1751-like"/>
    <property type="match status" value="1"/>
</dbReference>
<evidence type="ECO:0000256" key="1">
    <source>
        <dbReference type="SAM" id="SignalP"/>
    </source>
</evidence>